<dbReference type="Gene3D" id="1.20.5.500">
    <property type="entry name" value="Single helix bin"/>
    <property type="match status" value="1"/>
</dbReference>
<keyword evidence="7" id="KW-1185">Reference proteome</keyword>
<feature type="coiled-coil region" evidence="4">
    <location>
        <begin position="189"/>
        <end position="241"/>
    </location>
</feature>
<evidence type="ECO:0000256" key="1">
    <source>
        <dbReference type="ARBA" id="ARBA00022744"/>
    </source>
</evidence>
<dbReference type="InterPro" id="IPR039008">
    <property type="entry name" value="IF_rod_dom"/>
</dbReference>
<dbReference type="GO" id="GO:0005882">
    <property type="term" value="C:intermediate filament"/>
    <property type="evidence" value="ECO:0007669"/>
    <property type="project" value="UniProtKB-KW"/>
</dbReference>
<feature type="coiled-coil region" evidence="4">
    <location>
        <begin position="303"/>
        <end position="330"/>
    </location>
</feature>
<dbReference type="GO" id="GO:0005198">
    <property type="term" value="F:structural molecule activity"/>
    <property type="evidence" value="ECO:0007669"/>
    <property type="project" value="InterPro"/>
</dbReference>
<proteinExistence type="predicted"/>
<organism evidence="6 7">
    <name type="scientific">Atractosteus spatula</name>
    <name type="common">Alligator gar</name>
    <name type="synonym">Lepisosteus spatula</name>
    <dbReference type="NCBI Taxonomy" id="7917"/>
    <lineage>
        <taxon>Eukaryota</taxon>
        <taxon>Metazoa</taxon>
        <taxon>Chordata</taxon>
        <taxon>Craniata</taxon>
        <taxon>Vertebrata</taxon>
        <taxon>Euteleostomi</taxon>
        <taxon>Actinopterygii</taxon>
        <taxon>Neopterygii</taxon>
        <taxon>Holostei</taxon>
        <taxon>Semionotiformes</taxon>
        <taxon>Lepisosteidae</taxon>
        <taxon>Atractosteus</taxon>
    </lineage>
</organism>
<protein>
    <submittedName>
        <fullName evidence="6">K1C1 protein</fullName>
    </submittedName>
</protein>
<evidence type="ECO:0000313" key="7">
    <source>
        <dbReference type="Proteomes" id="UP000736164"/>
    </source>
</evidence>
<keyword evidence="1" id="KW-0416">Keratin</keyword>
<feature type="non-terminal residue" evidence="6">
    <location>
        <position position="1"/>
    </location>
</feature>
<feature type="coiled-coil region" evidence="4">
    <location>
        <begin position="98"/>
        <end position="132"/>
    </location>
</feature>
<dbReference type="Gene3D" id="1.20.5.170">
    <property type="match status" value="1"/>
</dbReference>
<dbReference type="SUPFAM" id="SSF64593">
    <property type="entry name" value="Intermediate filament protein, coiled coil region"/>
    <property type="match status" value="2"/>
</dbReference>
<accession>A0A8J7NR24</accession>
<name>A0A8J7NR24_ATRSP</name>
<evidence type="ECO:0000256" key="4">
    <source>
        <dbReference type="SAM" id="Coils"/>
    </source>
</evidence>
<evidence type="ECO:0000259" key="5">
    <source>
        <dbReference type="PROSITE" id="PS51842"/>
    </source>
</evidence>
<dbReference type="Pfam" id="PF00038">
    <property type="entry name" value="Filament"/>
    <property type="match status" value="1"/>
</dbReference>
<comment type="caution">
    <text evidence="6">The sequence shown here is derived from an EMBL/GenBank/DDBJ whole genome shotgun (WGS) entry which is preliminary data.</text>
</comment>
<dbReference type="PANTHER" id="PTHR23239">
    <property type="entry name" value="INTERMEDIATE FILAMENT"/>
    <property type="match status" value="1"/>
</dbReference>
<reference evidence="6" key="1">
    <citation type="journal article" date="2021" name="Cell">
        <title>Tracing the genetic footprints of vertebrate landing in non-teleost ray-finned fishes.</title>
        <authorList>
            <person name="Bi X."/>
            <person name="Wang K."/>
            <person name="Yang L."/>
            <person name="Pan H."/>
            <person name="Jiang H."/>
            <person name="Wei Q."/>
            <person name="Fang M."/>
            <person name="Yu H."/>
            <person name="Zhu C."/>
            <person name="Cai Y."/>
            <person name="He Y."/>
            <person name="Gan X."/>
            <person name="Zeng H."/>
            <person name="Yu D."/>
            <person name="Zhu Y."/>
            <person name="Jiang H."/>
            <person name="Qiu Q."/>
            <person name="Yang H."/>
            <person name="Zhang Y.E."/>
            <person name="Wang W."/>
            <person name="Zhu M."/>
            <person name="He S."/>
            <person name="Zhang G."/>
        </authorList>
    </citation>
    <scope>NUCLEOTIDE SEQUENCE</scope>
    <source>
        <strain evidence="6">Allg_001</strain>
    </source>
</reference>
<keyword evidence="3 4" id="KW-0175">Coiled coil</keyword>
<dbReference type="PANTHER" id="PTHR23239:SF180">
    <property type="entry name" value="KERATIN, TYPE I CYTOSKELETAL 17"/>
    <property type="match status" value="1"/>
</dbReference>
<feature type="domain" description="IF rod" evidence="5">
    <location>
        <begin position="94"/>
        <end position="405"/>
    </location>
</feature>
<sequence length="458" mass="50478">MAQALSSRGYTSYSSRSLSGGYNQRMSAARAPSVYAGAGGSGARISYSSASSLSSALGGGGGGRFSLSSALGGGGGGFSLSSALGGGGDVALNDKATMQNLNDRLATYLEKVRSLEAANGELERKIREWYERKAPVARDYSAYEKTIADLRQKIHFASMDNARVVLQIDNAKLAADDFKVKYENELAMRQSVEADIAGLRRVLDELTLARADLELQIEGLKEELVFLKKNHEEELAAMRAQMSSGSVNVEVDAAPQQDLTRVLEEIRAQYEGIAEKNRREMEGWYKDKFDELNKQVSTSTEAIQTSRSEINELKRTLQGLEIELQTQLNLKAALEGTLSDTDARYSRQLTHLQGVINSLETELGQVRADTERQSSEYRILLDIKTRLEMEIAEYRRLLDGEDVGRGSVKTTKVEVVKQELPKPPKPEPVVTRKVRTVIEEVVDGKVVSRTEDVEVLKK</sequence>
<dbReference type="Gene3D" id="1.20.5.1160">
    <property type="entry name" value="Vasodilator-stimulated phosphoprotein"/>
    <property type="match status" value="1"/>
</dbReference>
<dbReference type="Proteomes" id="UP000736164">
    <property type="component" value="Unassembled WGS sequence"/>
</dbReference>
<dbReference type="InterPro" id="IPR002957">
    <property type="entry name" value="Keratin_I"/>
</dbReference>
<feature type="non-terminal residue" evidence="6">
    <location>
        <position position="458"/>
    </location>
</feature>
<evidence type="ECO:0000313" key="6">
    <source>
        <dbReference type="EMBL" id="MBN3318299.1"/>
    </source>
</evidence>
<dbReference type="EMBL" id="JAAWVO010039387">
    <property type="protein sequence ID" value="MBN3318299.1"/>
    <property type="molecule type" value="Genomic_DNA"/>
</dbReference>
<dbReference type="PRINTS" id="PR01248">
    <property type="entry name" value="TYPE1KERATIN"/>
</dbReference>
<keyword evidence="2" id="KW-0403">Intermediate filament</keyword>
<dbReference type="FunFam" id="1.20.5.170:FF:000002">
    <property type="entry name" value="Type I keratin KA11"/>
    <property type="match status" value="1"/>
</dbReference>
<dbReference type="FunFam" id="1.20.5.500:FF:000001">
    <property type="entry name" value="Type II keratin 23"/>
    <property type="match status" value="1"/>
</dbReference>
<dbReference type="SMART" id="SM01391">
    <property type="entry name" value="Filament"/>
    <property type="match status" value="1"/>
</dbReference>
<dbReference type="AlphaFoldDB" id="A0A8J7NR24"/>
<evidence type="ECO:0000256" key="2">
    <source>
        <dbReference type="ARBA" id="ARBA00022754"/>
    </source>
</evidence>
<dbReference type="PROSITE" id="PS51842">
    <property type="entry name" value="IF_ROD_2"/>
    <property type="match status" value="1"/>
</dbReference>
<gene>
    <name evidence="6" type="primary">K1c1</name>
    <name evidence="6" type="ORF">GTO95_0000266</name>
</gene>
<dbReference type="FunFam" id="1.20.5.1160:FF:000002">
    <property type="entry name" value="Type I keratin 10"/>
    <property type="match status" value="1"/>
</dbReference>
<evidence type="ECO:0000256" key="3">
    <source>
        <dbReference type="ARBA" id="ARBA00023054"/>
    </source>
</evidence>